<dbReference type="PANTHER" id="PTHR14672:SF1">
    <property type="entry name" value="MUCIN-16"/>
    <property type="match status" value="1"/>
</dbReference>
<reference evidence="3 4" key="1">
    <citation type="submission" date="2014-04" db="EMBL/GenBank/DDBJ databases">
        <title>Genome evolution of avian class.</title>
        <authorList>
            <person name="Zhang G."/>
            <person name="Li C."/>
        </authorList>
    </citation>
    <scope>NUCLEOTIDE SEQUENCE [LARGE SCALE GENOMIC DNA]</scope>
    <source>
        <strain evidence="3">BGI_N328</strain>
    </source>
</reference>
<evidence type="ECO:0000259" key="2">
    <source>
        <dbReference type="PROSITE" id="PS50024"/>
    </source>
</evidence>
<feature type="domain" description="SEA" evidence="2">
    <location>
        <begin position="425"/>
        <end position="546"/>
    </location>
</feature>
<evidence type="ECO:0000313" key="4">
    <source>
        <dbReference type="Proteomes" id="UP000054313"/>
    </source>
</evidence>
<evidence type="ECO:0000313" key="3">
    <source>
        <dbReference type="EMBL" id="KFV57635.1"/>
    </source>
</evidence>
<feature type="domain" description="SEA" evidence="2">
    <location>
        <begin position="274"/>
        <end position="395"/>
    </location>
</feature>
<protein>
    <submittedName>
        <fullName evidence="3">Mucin-16</fullName>
    </submittedName>
</protein>
<dbReference type="InterPro" id="IPR000082">
    <property type="entry name" value="SEA_dom"/>
</dbReference>
<dbReference type="EMBL" id="KK634627">
    <property type="protein sequence ID" value="KFV57635.1"/>
    <property type="molecule type" value="Genomic_DNA"/>
</dbReference>
<evidence type="ECO:0000256" key="1">
    <source>
        <dbReference type="SAM" id="Phobius"/>
    </source>
</evidence>
<dbReference type="AlphaFoldDB" id="A0A093FLX0"/>
<organism evidence="3 4">
    <name type="scientific">Gavia stellata</name>
    <name type="common">Red-throated diver</name>
    <name type="synonym">Colymbus stellatus</name>
    <dbReference type="NCBI Taxonomy" id="37040"/>
    <lineage>
        <taxon>Eukaryota</taxon>
        <taxon>Metazoa</taxon>
        <taxon>Chordata</taxon>
        <taxon>Craniata</taxon>
        <taxon>Vertebrata</taxon>
        <taxon>Euteleostomi</taxon>
        <taxon>Archelosauria</taxon>
        <taxon>Archosauria</taxon>
        <taxon>Dinosauria</taxon>
        <taxon>Saurischia</taxon>
        <taxon>Theropoda</taxon>
        <taxon>Coelurosauria</taxon>
        <taxon>Aves</taxon>
        <taxon>Neognathae</taxon>
        <taxon>Neoaves</taxon>
        <taxon>Aequornithes</taxon>
        <taxon>Gaviiformes</taxon>
        <taxon>Gaviidae</taxon>
        <taxon>Gavia</taxon>
    </lineage>
</organism>
<feature type="domain" description="SEA" evidence="2">
    <location>
        <begin position="682"/>
        <end position="803"/>
    </location>
</feature>
<feature type="domain" description="SEA" evidence="2">
    <location>
        <begin position="144"/>
        <end position="265"/>
    </location>
</feature>
<dbReference type="InterPro" id="IPR036364">
    <property type="entry name" value="SEA_dom_sf"/>
</dbReference>
<gene>
    <name evidence="3" type="ORF">N328_11815</name>
</gene>
<feature type="non-terminal residue" evidence="3">
    <location>
        <position position="870"/>
    </location>
</feature>
<proteinExistence type="predicted"/>
<feature type="transmembrane region" description="Helical" evidence="1">
    <location>
        <begin position="818"/>
        <end position="846"/>
    </location>
</feature>
<dbReference type="Gene3D" id="3.30.70.960">
    <property type="entry name" value="SEA domain"/>
    <property type="match status" value="6"/>
</dbReference>
<dbReference type="Pfam" id="PF01390">
    <property type="entry name" value="SEA"/>
    <property type="match status" value="6"/>
</dbReference>
<dbReference type="PANTHER" id="PTHR14672">
    <property type="entry name" value="MUCIN-16"/>
    <property type="match status" value="1"/>
</dbReference>
<keyword evidence="1" id="KW-1133">Transmembrane helix</keyword>
<keyword evidence="1" id="KW-0812">Transmembrane</keyword>
<dbReference type="FunFam" id="3.30.70.960:FF:000003">
    <property type="entry name" value="MUC16 isoform 1"/>
    <property type="match status" value="2"/>
</dbReference>
<accession>A0A093FLX0</accession>
<feature type="domain" description="SEA" evidence="2">
    <location>
        <begin position="551"/>
        <end position="675"/>
    </location>
</feature>
<feature type="non-terminal residue" evidence="3">
    <location>
        <position position="1"/>
    </location>
</feature>
<keyword evidence="4" id="KW-1185">Reference proteome</keyword>
<dbReference type="Proteomes" id="UP000054313">
    <property type="component" value="Unassembled WGS sequence"/>
</dbReference>
<dbReference type="SUPFAM" id="SSF82671">
    <property type="entry name" value="SEA domain"/>
    <property type="match status" value="6"/>
</dbReference>
<dbReference type="PROSITE" id="PS50024">
    <property type="entry name" value="SEA"/>
    <property type="match status" value="6"/>
</dbReference>
<dbReference type="SMART" id="SM00200">
    <property type="entry name" value="SEA"/>
    <property type="match status" value="6"/>
</dbReference>
<keyword evidence="1" id="KW-0472">Membrane</keyword>
<name>A0A093FLX0_GAVST</name>
<feature type="domain" description="SEA" evidence="2">
    <location>
        <begin position="1"/>
        <end position="118"/>
    </location>
</feature>
<dbReference type="InterPro" id="IPR028850">
    <property type="entry name" value="MUC16"/>
</dbReference>
<sequence>FTVNFTITNLQYSTSLRNPHSAKFSATSRVLSVLLDQLFRKTGIHSVYTGCKIMAFRPAQRIEDTEVDAVCTYKTDSAASQFDEVVVYHEVSNKTNGITNLGIYSLDQESLYINGKQVHEYFFSCCNEFCAFLAATSPAAPLAREGHFTVNFTVTNLLYTSALGNPNSKKFIATKNTLTYLVDSLLQKSSIGPAYIGCKIMAFRSKKDRDDTGVDAICSYRDEPSDPKFSRATIYHELSNMTNGITKLGHYSLNSQSLYINVVKPTTTQSPGAVIEQFILNFTIINLRFTTDLGTPNSAKFNSTEKIMQHYIDPLLQKSSIGPYFTGCKVIGFRSVRNRNNTGVDTICNYGNGSQVPKFDQAKVYQELRSMTNGITELGIYNLDNRSLYINGYNEPLERSRFRMSLKVKIAFCIVKSITTAPSSTSVYFTLNFTLTNLRYTADLDTPSSRKFISTGKIINHYIDPLFKRSSISSVYTGCKVMKFRSGRDRDDTGVDAVCSYKNNISLARFDRENIYHELSTMTNGVTKLGHYSLEKNSLYINAITREPVLREAPANLGYILSFRIVNENLTNPDSQSLEYKAAVESISNKMNQLYRQSKLQDQFLNCSITRLRTGSIVVDCKCFFQPEASINRAVVEKAFQNGTSNATGLWLGSSYQLQEFSVGSLELAIEAATYKTPLKSGKQNLRLNFRISNLPYSPELQDSRSQMYQVNKEKIEKQLDALRTSSLKDYFAGCTVKSFGPVDGKAYTNVASICKFTLDPFSGTLQKQELYEELKRLTHGFTRLAPSYELEEQSVVVEGYSPLKIDEQESERSQLQYWAIILICVFTLLGFILLLLLCFLIIFCLRRKSHLYQVQQGMYGVYFPHLNTR</sequence>